<dbReference type="Proteomes" id="UP000823921">
    <property type="component" value="Unassembled WGS sequence"/>
</dbReference>
<gene>
    <name evidence="1" type="ORF">H9712_10395</name>
</gene>
<dbReference type="InterPro" id="IPR010982">
    <property type="entry name" value="Lambda_DNA-bd_dom_sf"/>
</dbReference>
<evidence type="ECO:0000313" key="2">
    <source>
        <dbReference type="Proteomes" id="UP000823921"/>
    </source>
</evidence>
<dbReference type="InterPro" id="IPR001387">
    <property type="entry name" value="Cro/C1-type_HTH"/>
</dbReference>
<accession>A0A9D2MPP0</accession>
<sequence length="247" mass="28584">MNRKELSFEMGSRLKSLREERHISYQELADALLEKYGIKISKDSLRDYEISSDYRSKAKSLPNLGMRTEYLIALSDFYEVSTDYLLCKTDCPCQDMKIREMCEYTGLTNDTIKLLNMYSKKGKIESSFLARYFEDIVVSDFSTISLACDYILRAANANGASRTQRKGRSISDITDIKNSIANLPDGSIYLPAYEAEWYFIATATDMLTHGVKSIVEELFNELMEDREDESTYPDQKNREWRLLEDEL</sequence>
<dbReference type="AlphaFoldDB" id="A0A9D2MPP0"/>
<dbReference type="EMBL" id="DWXO01000098">
    <property type="protein sequence ID" value="HJB81389.1"/>
    <property type="molecule type" value="Genomic_DNA"/>
</dbReference>
<comment type="caution">
    <text evidence="1">The sequence shown here is derived from an EMBL/GenBank/DDBJ whole genome shotgun (WGS) entry which is preliminary data.</text>
</comment>
<name>A0A9D2MPP0_9FIRM</name>
<dbReference type="CDD" id="cd00093">
    <property type="entry name" value="HTH_XRE"/>
    <property type="match status" value="1"/>
</dbReference>
<organism evidence="1 2">
    <name type="scientific">Candidatus Flavonifractor intestinigallinarum</name>
    <dbReference type="NCBI Taxonomy" id="2838586"/>
    <lineage>
        <taxon>Bacteria</taxon>
        <taxon>Bacillati</taxon>
        <taxon>Bacillota</taxon>
        <taxon>Clostridia</taxon>
        <taxon>Eubacteriales</taxon>
        <taxon>Oscillospiraceae</taxon>
        <taxon>Flavonifractor</taxon>
    </lineage>
</organism>
<reference evidence="1" key="2">
    <citation type="submission" date="2021-04" db="EMBL/GenBank/DDBJ databases">
        <authorList>
            <person name="Gilroy R."/>
        </authorList>
    </citation>
    <scope>NUCLEOTIDE SEQUENCE</scope>
    <source>
        <strain evidence="1">CHK192-8294</strain>
    </source>
</reference>
<protein>
    <submittedName>
        <fullName evidence="1">Helix-turn-helix domain-containing protein</fullName>
    </submittedName>
</protein>
<evidence type="ECO:0000313" key="1">
    <source>
        <dbReference type="EMBL" id="HJB81389.1"/>
    </source>
</evidence>
<dbReference type="Gene3D" id="1.10.260.40">
    <property type="entry name" value="lambda repressor-like DNA-binding domains"/>
    <property type="match status" value="1"/>
</dbReference>
<proteinExistence type="predicted"/>
<dbReference type="GO" id="GO:0003677">
    <property type="term" value="F:DNA binding"/>
    <property type="evidence" value="ECO:0007669"/>
    <property type="project" value="InterPro"/>
</dbReference>
<reference evidence="1" key="1">
    <citation type="journal article" date="2021" name="PeerJ">
        <title>Extensive microbial diversity within the chicken gut microbiome revealed by metagenomics and culture.</title>
        <authorList>
            <person name="Gilroy R."/>
            <person name="Ravi A."/>
            <person name="Getino M."/>
            <person name="Pursley I."/>
            <person name="Horton D.L."/>
            <person name="Alikhan N.F."/>
            <person name="Baker D."/>
            <person name="Gharbi K."/>
            <person name="Hall N."/>
            <person name="Watson M."/>
            <person name="Adriaenssens E.M."/>
            <person name="Foster-Nyarko E."/>
            <person name="Jarju S."/>
            <person name="Secka A."/>
            <person name="Antonio M."/>
            <person name="Oren A."/>
            <person name="Chaudhuri R.R."/>
            <person name="La Ragione R."/>
            <person name="Hildebrand F."/>
            <person name="Pallen M.J."/>
        </authorList>
    </citation>
    <scope>NUCLEOTIDE SEQUENCE</scope>
    <source>
        <strain evidence="1">CHK192-8294</strain>
    </source>
</reference>